<feature type="region of interest" description="Disordered" evidence="1">
    <location>
        <begin position="1"/>
        <end position="138"/>
    </location>
</feature>
<sequence>MTSSGRSIKDYFKPITNQNRNKLTPSMEKNHIKKPLTHSSSLSSLSSSSPNSPPVTKTKKNTNPHSTPSKTTTKQTISDDDAEELPDVFGALSSKTTRQSSNKKTSSESISPSTSSNPLCRRSSRILSSTSKPSPITPSTTINTIKLKKLITPTVSEKFSLAQILKEQRARAEKQATLKRTRQELGISDSEHQIPDQFPQDEQDTLLTPNKKRKNFQSHSNTTTNRLNSISTQDPASPSKISDPPDSNPSMSSLLNENDINCLDTPVAHQSIAQKPKRLQKLLQDDVASVSTPVSPTPLPSLDCYSLKCVAQDPAVVEFVQELIETLEEKRQPDSIKYPDALSLDLTSMIPQALTIGALNDESCTMMTHQTIFRLLFQPIIDPQYLLRVAERSLRLIQYLLATFSSIPYLNRLREFWLNTLQDALCRLGLLHQHIFFGNYPSENSDSEQDGQNISFEFDLGASIQRIRLILKLFVVLSSASYLNDRGRLWALTIALRLGLEPLSSGLHADVVGVIGHVLEMVCHGGGSDQTTKETKIHLMVETLKVGIDMHTWTNQLELVRLIPAHFPFRKSLVIGLLDLAVCHHSPADPNPLAQDDGLVKLSRWLSHISNRFTTAPPAKEIFSTIKEVSRRPYEQKQAATATARTGEDVGGEEVDRETETEEQRMKRRMASGVEMGKTLKAGKFRKAFAGYLGPEKAMNEAQFTALVMLFQISLHALWDFLVDPSNADLPIPPRPLSQHSPAFVHPSSSSSSSSAAPKHSSNVWITLIQQSLEALDHSIKSCTSPQHQAERIKLKNALYRLAIGLEILNRESFLVIKGIDSKGQFKLDRFWKKP</sequence>
<comment type="caution">
    <text evidence="2">The sequence shown here is derived from an EMBL/GenBank/DDBJ whole genome shotgun (WGS) entry which is preliminary data.</text>
</comment>
<feature type="compositionally biased region" description="Acidic residues" evidence="1">
    <location>
        <begin position="650"/>
        <end position="661"/>
    </location>
</feature>
<dbReference type="Proteomes" id="UP000037035">
    <property type="component" value="Unassembled WGS sequence"/>
</dbReference>
<reference evidence="2 3" key="1">
    <citation type="submission" date="2015-08" db="EMBL/GenBank/DDBJ databases">
        <title>Next Generation Sequencing and Analysis of the Genome of Puccinia sorghi L Schw, the Causal Agent of Maize Common Rust.</title>
        <authorList>
            <person name="Rochi L."/>
            <person name="Burguener G."/>
            <person name="Darino M."/>
            <person name="Turjanski A."/>
            <person name="Kreff E."/>
            <person name="Dieguez M.J."/>
            <person name="Sacco F."/>
        </authorList>
    </citation>
    <scope>NUCLEOTIDE SEQUENCE [LARGE SCALE GENOMIC DNA]</scope>
    <source>
        <strain evidence="2 3">RO10H11247</strain>
    </source>
</reference>
<feature type="compositionally biased region" description="Low complexity" evidence="1">
    <location>
        <begin position="128"/>
        <end position="138"/>
    </location>
</feature>
<feature type="compositionally biased region" description="Low complexity" evidence="1">
    <location>
        <begin position="242"/>
        <end position="256"/>
    </location>
</feature>
<feature type="compositionally biased region" description="Polar residues" evidence="1">
    <location>
        <begin position="65"/>
        <end position="76"/>
    </location>
</feature>
<dbReference type="PANTHER" id="PTHR31949:SF2">
    <property type="entry name" value="OS05G0480600 PROTEIN"/>
    <property type="match status" value="1"/>
</dbReference>
<evidence type="ECO:0000313" key="2">
    <source>
        <dbReference type="EMBL" id="KNZ63017.1"/>
    </source>
</evidence>
<evidence type="ECO:0000256" key="1">
    <source>
        <dbReference type="SAM" id="MobiDB-lite"/>
    </source>
</evidence>
<feature type="compositionally biased region" description="Low complexity" evidence="1">
    <location>
        <begin position="37"/>
        <end position="56"/>
    </location>
</feature>
<dbReference type="AlphaFoldDB" id="A0A0L6VQV8"/>
<name>A0A0L6VQV8_9BASI</name>
<feature type="compositionally biased region" description="Polar residues" evidence="1">
    <location>
        <begin position="15"/>
        <end position="24"/>
    </location>
</feature>
<feature type="compositionally biased region" description="Low complexity" evidence="1">
    <location>
        <begin position="740"/>
        <end position="758"/>
    </location>
</feature>
<dbReference type="GO" id="GO:0055028">
    <property type="term" value="C:cortical microtubule"/>
    <property type="evidence" value="ECO:0007669"/>
    <property type="project" value="TreeGrafter"/>
</dbReference>
<dbReference type="VEuPathDB" id="FungiDB:VP01_1198g5"/>
<feature type="compositionally biased region" description="Polar residues" evidence="1">
    <location>
        <begin position="217"/>
        <end position="240"/>
    </location>
</feature>
<keyword evidence="3" id="KW-1185">Reference proteome</keyword>
<dbReference type="EMBL" id="LAVV01002209">
    <property type="protein sequence ID" value="KNZ63017.1"/>
    <property type="molecule type" value="Genomic_DNA"/>
</dbReference>
<feature type="region of interest" description="Disordered" evidence="1">
    <location>
        <begin position="175"/>
        <end position="257"/>
    </location>
</feature>
<accession>A0A0L6VQV8</accession>
<feature type="region of interest" description="Disordered" evidence="1">
    <location>
        <begin position="634"/>
        <end position="669"/>
    </location>
</feature>
<feature type="compositionally biased region" description="Low complexity" evidence="1">
    <location>
        <begin position="100"/>
        <end position="118"/>
    </location>
</feature>
<dbReference type="PANTHER" id="PTHR31949">
    <property type="entry name" value="GASTRIC MUCIN-LIKE PROTEIN"/>
    <property type="match status" value="1"/>
</dbReference>
<dbReference type="GO" id="GO:0043622">
    <property type="term" value="P:cortical microtubule organization"/>
    <property type="evidence" value="ECO:0007669"/>
    <property type="project" value="TreeGrafter"/>
</dbReference>
<feature type="region of interest" description="Disordered" evidence="1">
    <location>
        <begin position="733"/>
        <end position="758"/>
    </location>
</feature>
<proteinExistence type="predicted"/>
<protein>
    <submittedName>
        <fullName evidence="2">Uncharacterized protein</fullName>
    </submittedName>
</protein>
<organism evidence="2 3">
    <name type="scientific">Puccinia sorghi</name>
    <dbReference type="NCBI Taxonomy" id="27349"/>
    <lineage>
        <taxon>Eukaryota</taxon>
        <taxon>Fungi</taxon>
        <taxon>Dikarya</taxon>
        <taxon>Basidiomycota</taxon>
        <taxon>Pucciniomycotina</taxon>
        <taxon>Pucciniomycetes</taxon>
        <taxon>Pucciniales</taxon>
        <taxon>Pucciniaceae</taxon>
        <taxon>Puccinia</taxon>
    </lineage>
</organism>
<dbReference type="OrthoDB" id="2502962at2759"/>
<dbReference type="STRING" id="27349.A0A0L6VQV8"/>
<gene>
    <name evidence="2" type="ORF">VP01_1198g5</name>
</gene>
<evidence type="ECO:0000313" key="3">
    <source>
        <dbReference type="Proteomes" id="UP000037035"/>
    </source>
</evidence>